<dbReference type="AlphaFoldDB" id="A0A9P9AG11"/>
<evidence type="ECO:0000313" key="2">
    <source>
        <dbReference type="Proteomes" id="UP000777438"/>
    </source>
</evidence>
<gene>
    <name evidence="1" type="ORF">B0T10DRAFT_420413</name>
</gene>
<feature type="non-terminal residue" evidence="1">
    <location>
        <position position="1"/>
    </location>
</feature>
<name>A0A9P9AG11_9HYPO</name>
<dbReference type="Proteomes" id="UP000777438">
    <property type="component" value="Unassembled WGS sequence"/>
</dbReference>
<dbReference type="EMBL" id="JAGPYM010000175">
    <property type="protein sequence ID" value="KAH6866023.1"/>
    <property type="molecule type" value="Genomic_DNA"/>
</dbReference>
<organism evidence="1 2">
    <name type="scientific">Thelonectria olida</name>
    <dbReference type="NCBI Taxonomy" id="1576542"/>
    <lineage>
        <taxon>Eukaryota</taxon>
        <taxon>Fungi</taxon>
        <taxon>Dikarya</taxon>
        <taxon>Ascomycota</taxon>
        <taxon>Pezizomycotina</taxon>
        <taxon>Sordariomycetes</taxon>
        <taxon>Hypocreomycetidae</taxon>
        <taxon>Hypocreales</taxon>
        <taxon>Nectriaceae</taxon>
        <taxon>Thelonectria</taxon>
    </lineage>
</organism>
<sequence>VSPSAAQLPGVNLNPGYLFFDALFDNPNGDMFHQEIKRGRAEVGRATDTLKQGIKQAKRKQLGLQEEVTLRVVEMKRAIVELQNVRAEAFTRVVGTQENT</sequence>
<reference evidence="1 2" key="1">
    <citation type="journal article" date="2021" name="Nat. Commun.">
        <title>Genetic determinants of endophytism in the Arabidopsis root mycobiome.</title>
        <authorList>
            <person name="Mesny F."/>
            <person name="Miyauchi S."/>
            <person name="Thiergart T."/>
            <person name="Pickel B."/>
            <person name="Atanasova L."/>
            <person name="Karlsson M."/>
            <person name="Huettel B."/>
            <person name="Barry K.W."/>
            <person name="Haridas S."/>
            <person name="Chen C."/>
            <person name="Bauer D."/>
            <person name="Andreopoulos W."/>
            <person name="Pangilinan J."/>
            <person name="LaButti K."/>
            <person name="Riley R."/>
            <person name="Lipzen A."/>
            <person name="Clum A."/>
            <person name="Drula E."/>
            <person name="Henrissat B."/>
            <person name="Kohler A."/>
            <person name="Grigoriev I.V."/>
            <person name="Martin F.M."/>
            <person name="Hacquard S."/>
        </authorList>
    </citation>
    <scope>NUCLEOTIDE SEQUENCE [LARGE SCALE GENOMIC DNA]</scope>
    <source>
        <strain evidence="1 2">MPI-CAGE-CH-0241</strain>
    </source>
</reference>
<accession>A0A9P9AG11</accession>
<proteinExistence type="predicted"/>
<protein>
    <submittedName>
        <fullName evidence="1">Uncharacterized protein</fullName>
    </submittedName>
</protein>
<dbReference type="OrthoDB" id="2562743at2759"/>
<evidence type="ECO:0000313" key="1">
    <source>
        <dbReference type="EMBL" id="KAH6866023.1"/>
    </source>
</evidence>
<comment type="caution">
    <text evidence="1">The sequence shown here is derived from an EMBL/GenBank/DDBJ whole genome shotgun (WGS) entry which is preliminary data.</text>
</comment>
<keyword evidence="2" id="KW-1185">Reference proteome</keyword>